<reference evidence="6" key="1">
    <citation type="submission" date="2014-11" db="EMBL/GenBank/DDBJ databases">
        <authorList>
            <person name="Zhu J."/>
            <person name="Qi W."/>
            <person name="Song R."/>
        </authorList>
    </citation>
    <scope>NUCLEOTIDE SEQUENCE</scope>
</reference>
<feature type="transmembrane region" description="Helical" evidence="5">
    <location>
        <begin position="202"/>
        <end position="224"/>
    </location>
</feature>
<dbReference type="Pfam" id="PF00902">
    <property type="entry name" value="TatC"/>
    <property type="match status" value="1"/>
</dbReference>
<accession>A0A1B1TDK3</accession>
<reference evidence="6" key="2">
    <citation type="journal article" date="2015" name="ISME J.">
        <title>A new class of marine Euryarchaeota group II from the Mediterranean deep chlorophyll maximum.</title>
        <authorList>
            <person name="Martin-Cuadrado A.B."/>
            <person name="Garcia-Heredia I."/>
            <person name="Molto A.G."/>
            <person name="Lopez-Ubeda R."/>
            <person name="Kimes N."/>
            <person name="Lopez-Garcia P."/>
            <person name="Moreira D."/>
            <person name="Rodriguez-Valera F."/>
        </authorList>
    </citation>
    <scope>NUCLEOTIDE SEQUENCE</scope>
</reference>
<evidence type="ECO:0000256" key="1">
    <source>
        <dbReference type="ARBA" id="ARBA00004141"/>
    </source>
</evidence>
<keyword evidence="4 5" id="KW-0472">Membrane</keyword>
<evidence type="ECO:0000313" key="6">
    <source>
        <dbReference type="EMBL" id="ANV80352.1"/>
    </source>
</evidence>
<comment type="subcellular location">
    <subcellularLocation>
        <location evidence="1">Membrane</location>
        <topology evidence="1">Multi-pass membrane protein</topology>
    </subcellularLocation>
</comment>
<evidence type="ECO:0000256" key="2">
    <source>
        <dbReference type="ARBA" id="ARBA00022692"/>
    </source>
</evidence>
<dbReference type="GO" id="GO:0016020">
    <property type="term" value="C:membrane"/>
    <property type="evidence" value="ECO:0007669"/>
    <property type="project" value="UniProtKB-SubCell"/>
</dbReference>
<proteinExistence type="predicted"/>
<evidence type="ECO:0000256" key="5">
    <source>
        <dbReference type="SAM" id="Phobius"/>
    </source>
</evidence>
<keyword evidence="2 5" id="KW-0812">Transmembrane</keyword>
<feature type="transmembrane region" description="Helical" evidence="5">
    <location>
        <begin position="74"/>
        <end position="96"/>
    </location>
</feature>
<evidence type="ECO:0000256" key="4">
    <source>
        <dbReference type="ARBA" id="ARBA00023136"/>
    </source>
</evidence>
<dbReference type="EMBL" id="KP211885">
    <property type="protein sequence ID" value="ANV80352.1"/>
    <property type="molecule type" value="Genomic_DNA"/>
</dbReference>
<name>A0A1B1TDK3_9ARCH</name>
<dbReference type="AlphaFoldDB" id="A0A1B1TDK3"/>
<dbReference type="PRINTS" id="PR01840">
    <property type="entry name" value="TATCFAMILY"/>
</dbReference>
<dbReference type="InterPro" id="IPR002033">
    <property type="entry name" value="TatC"/>
</dbReference>
<feature type="transmembrane region" description="Helical" evidence="5">
    <location>
        <begin position="156"/>
        <end position="181"/>
    </location>
</feature>
<keyword evidence="3 5" id="KW-1133">Transmembrane helix</keyword>
<protein>
    <submittedName>
        <fullName evidence="6">Uncharacterized protein</fullName>
    </submittedName>
</protein>
<organism evidence="6">
    <name type="scientific">uncultured Poseidoniia archaeon</name>
    <dbReference type="NCBI Taxonomy" id="1697135"/>
    <lineage>
        <taxon>Archaea</taxon>
        <taxon>Methanobacteriati</taxon>
        <taxon>Thermoplasmatota</taxon>
        <taxon>Candidatus Poseidoniia</taxon>
        <taxon>environmental samples</taxon>
    </lineage>
</organism>
<feature type="transmembrane region" description="Helical" evidence="5">
    <location>
        <begin position="20"/>
        <end position="39"/>
    </location>
</feature>
<feature type="transmembrane region" description="Helical" evidence="5">
    <location>
        <begin position="108"/>
        <end position="136"/>
    </location>
</feature>
<sequence>MSLQLEQDAQVPIQTHIDEFSSRFAIMIFIWIVTTIIWITNIDSILEKVIHVIDPCVGECTNLYNPAKWSEIRWLSGALLGFITLIPLFIYQVFTFSRPGMMKKEANWLLTWLVLGSIAFIVNIILTIFLFIPYLFEIGHNNHVNLGFVAKYDVVAMLTMAMAVIWIEVLVISGVFALVTAGTNGLMHEGNSRWWRLRVHGIISMLILLSFYGQFTLSISLMAISYTSIEIISIPWIRAKSNLHISSPNIFDEFGITRKILFAQCECDNDYNLPKDFTTGNAFISFKSICTSKNEKEKLYEIIETNKFTDFFIFGCNSNILNSQIENNLFISKCKLRLEMSSHNPKLFNDLEHYANNTNLLISSITDPWNIEQSVRKMLEIVRMNKGERYIIKIINGESIDHVKIDGNQSVLHIRQDSKNILIKELESLGCKYTLVES</sequence>
<evidence type="ECO:0000256" key="3">
    <source>
        <dbReference type="ARBA" id="ARBA00022989"/>
    </source>
</evidence>